<dbReference type="GO" id="GO:0003824">
    <property type="term" value="F:catalytic activity"/>
    <property type="evidence" value="ECO:0007669"/>
    <property type="project" value="InterPro"/>
</dbReference>
<dbReference type="GO" id="GO:0051536">
    <property type="term" value="F:iron-sulfur cluster binding"/>
    <property type="evidence" value="ECO:0007669"/>
    <property type="project" value="UniProtKB-KW"/>
</dbReference>
<keyword evidence="3" id="KW-0411">Iron-sulfur</keyword>
<keyword evidence="1" id="KW-0479">Metal-binding</keyword>
<dbReference type="InterPro" id="IPR040086">
    <property type="entry name" value="MJ0683-like"/>
</dbReference>
<sequence length="231" mass="26523">IFEKELNKLSNKIVKKNEFKQGEKPVILFGSVTDPYQGVEVKYKLTRRCLEIVANSDIKEEIKISLLTKSPLVTRDIDIFKQIPNLEVGMTITSTDDEVSRMFESSAPSSSLRIKALEKLNEEGISTYAFVGPLLPHFVANKESLDKLFRSIKKSGTERVWVEHINLKGKKMQRLMKLVGDKLSKEEYKLFVDSQSEEYKNRLSEVVLKLIEKYELQLVGDRVVDHNKIST</sequence>
<comment type="caution">
    <text evidence="5">The sequence shown here is derived from an EMBL/GenBank/DDBJ whole genome shotgun (WGS) entry which is preliminary data.</text>
</comment>
<dbReference type="Pfam" id="PF04055">
    <property type="entry name" value="Radical_SAM"/>
    <property type="match status" value="1"/>
</dbReference>
<name>A0A117LZT8_9BACT</name>
<dbReference type="Proteomes" id="UP000053904">
    <property type="component" value="Unassembled WGS sequence"/>
</dbReference>
<accession>A0A117LZT8</accession>
<feature type="domain" description="Radical SAM core" evidence="4">
    <location>
        <begin position="14"/>
        <end position="132"/>
    </location>
</feature>
<dbReference type="PANTHER" id="PTHR43432">
    <property type="entry name" value="SLR0285 PROTEIN"/>
    <property type="match status" value="1"/>
</dbReference>
<evidence type="ECO:0000313" key="5">
    <source>
        <dbReference type="EMBL" id="KUK76571.1"/>
    </source>
</evidence>
<evidence type="ECO:0000256" key="3">
    <source>
        <dbReference type="ARBA" id="ARBA00023014"/>
    </source>
</evidence>
<proteinExistence type="predicted"/>
<gene>
    <name evidence="5" type="ORF">XD93_0835</name>
</gene>
<evidence type="ECO:0000256" key="2">
    <source>
        <dbReference type="ARBA" id="ARBA00023004"/>
    </source>
</evidence>
<reference evidence="6" key="1">
    <citation type="journal article" date="2015" name="MBio">
        <title>Genome-Resolved Metagenomic Analysis Reveals Roles for Candidate Phyla and Other Microbial Community Members in Biogeochemical Transformations in Oil Reservoirs.</title>
        <authorList>
            <person name="Hu P."/>
            <person name="Tom L."/>
            <person name="Singh A."/>
            <person name="Thomas B.C."/>
            <person name="Baker B.J."/>
            <person name="Piceno Y.M."/>
            <person name="Andersen G.L."/>
            <person name="Banfield J.F."/>
        </authorList>
    </citation>
    <scope>NUCLEOTIDE SEQUENCE [LARGE SCALE GENOMIC DNA]</scope>
</reference>
<dbReference type="PANTHER" id="PTHR43432:SF3">
    <property type="entry name" value="SLR0285 PROTEIN"/>
    <property type="match status" value="1"/>
</dbReference>
<dbReference type="PATRIC" id="fig|1641389.3.peg.1010"/>
<feature type="non-terminal residue" evidence="5">
    <location>
        <position position="1"/>
    </location>
</feature>
<evidence type="ECO:0000259" key="4">
    <source>
        <dbReference type="Pfam" id="PF04055"/>
    </source>
</evidence>
<dbReference type="Gene3D" id="3.80.30.30">
    <property type="match status" value="1"/>
</dbReference>
<dbReference type="AlphaFoldDB" id="A0A117LZT8"/>
<evidence type="ECO:0000256" key="1">
    <source>
        <dbReference type="ARBA" id="ARBA00022723"/>
    </source>
</evidence>
<dbReference type="EMBL" id="LGGO01000131">
    <property type="protein sequence ID" value="KUK76571.1"/>
    <property type="molecule type" value="Genomic_DNA"/>
</dbReference>
<dbReference type="GO" id="GO:0046872">
    <property type="term" value="F:metal ion binding"/>
    <property type="evidence" value="ECO:0007669"/>
    <property type="project" value="UniProtKB-KW"/>
</dbReference>
<organism evidence="5 6">
    <name type="scientific">candidate division WS6 bacterium 34_10</name>
    <dbReference type="NCBI Taxonomy" id="1641389"/>
    <lineage>
        <taxon>Bacteria</taxon>
        <taxon>Candidatus Dojkabacteria</taxon>
    </lineage>
</organism>
<protein>
    <recommendedName>
        <fullName evidence="4">Radical SAM core domain-containing protein</fullName>
    </recommendedName>
</protein>
<evidence type="ECO:0000313" key="6">
    <source>
        <dbReference type="Proteomes" id="UP000053904"/>
    </source>
</evidence>
<dbReference type="InterPro" id="IPR007197">
    <property type="entry name" value="rSAM"/>
</dbReference>
<keyword evidence="2" id="KW-0408">Iron</keyword>